<organism evidence="1">
    <name type="scientific">Spodoptera frugiperda</name>
    <name type="common">Fall armyworm</name>
    <dbReference type="NCBI Taxonomy" id="7108"/>
    <lineage>
        <taxon>Eukaryota</taxon>
        <taxon>Metazoa</taxon>
        <taxon>Ecdysozoa</taxon>
        <taxon>Arthropoda</taxon>
        <taxon>Hexapoda</taxon>
        <taxon>Insecta</taxon>
        <taxon>Pterygota</taxon>
        <taxon>Neoptera</taxon>
        <taxon>Endopterygota</taxon>
        <taxon>Lepidoptera</taxon>
        <taxon>Glossata</taxon>
        <taxon>Ditrysia</taxon>
        <taxon>Noctuoidea</taxon>
        <taxon>Noctuidae</taxon>
        <taxon>Amphipyrinae</taxon>
        <taxon>Spodoptera</taxon>
    </lineage>
</organism>
<dbReference type="EMBL" id="ODYU01008999">
    <property type="protein sequence ID" value="SOQ53072.1"/>
    <property type="molecule type" value="Genomic_DNA"/>
</dbReference>
<dbReference type="AlphaFoldDB" id="A0A2H1WJH7"/>
<proteinExistence type="predicted"/>
<reference evidence="1" key="1">
    <citation type="submission" date="2016-07" db="EMBL/GenBank/DDBJ databases">
        <authorList>
            <person name="Bretaudeau A."/>
        </authorList>
    </citation>
    <scope>NUCLEOTIDE SEQUENCE</scope>
    <source>
        <strain evidence="1">Rice</strain>
        <tissue evidence="1">Whole body</tissue>
    </source>
</reference>
<gene>
    <name evidence="1" type="ORF">SFRICE_034351</name>
</gene>
<evidence type="ECO:0000313" key="1">
    <source>
        <dbReference type="EMBL" id="SOQ53072.1"/>
    </source>
</evidence>
<protein>
    <submittedName>
        <fullName evidence="1">SFRICE_034351</fullName>
    </submittedName>
</protein>
<accession>A0A2H1WJH7</accession>
<sequence>MVRSEGDWHAVSSFCEAVLLAKKEGRPARETLRASGIARRSQATVSAGLRMASKGSSPSDYHIWGPVGLMPDPELRTTQQVYRDSGSKSRSRNRVSRGYYIIIKSILVYPPKK</sequence>
<name>A0A2H1WJH7_SPOFR</name>